<protein>
    <submittedName>
        <fullName evidence="3">Uncharacterized protein</fullName>
    </submittedName>
</protein>
<feature type="compositionally biased region" description="Pro residues" evidence="1">
    <location>
        <begin position="1"/>
        <end position="10"/>
    </location>
</feature>
<sequence>MGRDQPPAPPSSAAQLRGGGSGGDHRLIGDYFHHKHAHRLCPSSTLIGATGRRCAHRRRAGRSLSTESRPLGGEARRMGDSLIDALIVCAATRVSWRFAAEIRRAT</sequence>
<dbReference type="WBParaSite" id="PSAMB.scaffold4439size14596.g24366.t1">
    <property type="protein sequence ID" value="PSAMB.scaffold4439size14596.g24366.t1"/>
    <property type="gene ID" value="PSAMB.scaffold4439size14596.g24366"/>
</dbReference>
<evidence type="ECO:0000313" key="2">
    <source>
        <dbReference type="Proteomes" id="UP000887566"/>
    </source>
</evidence>
<name>A0A914WKX1_9BILA</name>
<dbReference type="AlphaFoldDB" id="A0A914WKX1"/>
<evidence type="ECO:0000313" key="3">
    <source>
        <dbReference type="WBParaSite" id="PSAMB.scaffold4439size14596.g24366.t1"/>
    </source>
</evidence>
<dbReference type="Proteomes" id="UP000887566">
    <property type="component" value="Unplaced"/>
</dbReference>
<keyword evidence="2" id="KW-1185">Reference proteome</keyword>
<evidence type="ECO:0000256" key="1">
    <source>
        <dbReference type="SAM" id="MobiDB-lite"/>
    </source>
</evidence>
<proteinExistence type="predicted"/>
<feature type="region of interest" description="Disordered" evidence="1">
    <location>
        <begin position="1"/>
        <end position="28"/>
    </location>
</feature>
<organism evidence="2 3">
    <name type="scientific">Plectus sambesii</name>
    <dbReference type="NCBI Taxonomy" id="2011161"/>
    <lineage>
        <taxon>Eukaryota</taxon>
        <taxon>Metazoa</taxon>
        <taxon>Ecdysozoa</taxon>
        <taxon>Nematoda</taxon>
        <taxon>Chromadorea</taxon>
        <taxon>Plectida</taxon>
        <taxon>Plectina</taxon>
        <taxon>Plectoidea</taxon>
        <taxon>Plectidae</taxon>
        <taxon>Plectus</taxon>
    </lineage>
</organism>
<reference evidence="3" key="1">
    <citation type="submission" date="2022-11" db="UniProtKB">
        <authorList>
            <consortium name="WormBaseParasite"/>
        </authorList>
    </citation>
    <scope>IDENTIFICATION</scope>
</reference>
<accession>A0A914WKX1</accession>